<comment type="caution">
    <text evidence="1">The sequence shown here is derived from an EMBL/GenBank/DDBJ whole genome shotgun (WGS) entry which is preliminary data.</text>
</comment>
<name>A0A318JJ96_9NEIS</name>
<dbReference type="AlphaFoldDB" id="A0A318JJ96"/>
<protein>
    <submittedName>
        <fullName evidence="1">Uncharacterized protein</fullName>
    </submittedName>
</protein>
<accession>A0A318JJ96</accession>
<proteinExistence type="predicted"/>
<sequence length="58" mass="6468">MDGYDEMGLTEKLRALRRLSKSVRDLIAGNVGMAEDADAVAYNRDCRYSPKVGYVVDL</sequence>
<evidence type="ECO:0000313" key="1">
    <source>
        <dbReference type="EMBL" id="PXX51112.1"/>
    </source>
</evidence>
<gene>
    <name evidence="1" type="ORF">DFR38_101173</name>
</gene>
<evidence type="ECO:0000313" key="2">
    <source>
        <dbReference type="Proteomes" id="UP000248395"/>
    </source>
</evidence>
<dbReference type="EMBL" id="QJKC01000001">
    <property type="protein sequence ID" value="PXX51112.1"/>
    <property type="molecule type" value="Genomic_DNA"/>
</dbReference>
<keyword evidence="2" id="KW-1185">Reference proteome</keyword>
<organism evidence="1 2">
    <name type="scientific">Aquitalea magnusonii</name>
    <dbReference type="NCBI Taxonomy" id="332411"/>
    <lineage>
        <taxon>Bacteria</taxon>
        <taxon>Pseudomonadati</taxon>
        <taxon>Pseudomonadota</taxon>
        <taxon>Betaproteobacteria</taxon>
        <taxon>Neisseriales</taxon>
        <taxon>Chromobacteriaceae</taxon>
        <taxon>Aquitalea</taxon>
    </lineage>
</organism>
<reference evidence="1 2" key="1">
    <citation type="submission" date="2018-05" db="EMBL/GenBank/DDBJ databases">
        <title>Genomic Encyclopedia of Type Strains, Phase IV (KMG-IV): sequencing the most valuable type-strain genomes for metagenomic binning, comparative biology and taxonomic classification.</title>
        <authorList>
            <person name="Goeker M."/>
        </authorList>
    </citation>
    <scope>NUCLEOTIDE SEQUENCE [LARGE SCALE GENOMIC DNA]</scope>
    <source>
        <strain evidence="1 2">DSM 25134</strain>
    </source>
</reference>
<dbReference type="Proteomes" id="UP000248395">
    <property type="component" value="Unassembled WGS sequence"/>
</dbReference>